<sequence length="381" mass="42391">MMRILHTADWHLGKMFYGEYLTDDQEYVLRQQFLPLLKEAAVDVVVIAGDIYDRSLPPTGAVELFDEMITKIANEAHIPCMIISGNHDSATRLSFGNNLLSAQGIYIAGDWNKLVNPVIMEDKFGKVSFYLIPFADPAEIRQQFGNRDVHDHESALRQVLAYYPRGTARSVCVAHAFVKGGITSDSERPLAIGGTEVVDVSCFDGFSYTALGHLHGPQQAGSRKNVRYAGSLLKYSFGEARQKKSFLLVDMDGNGQVGFESIPIMSRRDVRIIEGDFATLMAAEDTQTDDFILARVLDSEPILDGMTKIRQKYPNALALETPNRRMMGMQEGPRAVGKTTEFELFQSFVQSMRGEGLSVQEQACATDIWQRLLAEDGDGML</sequence>
<evidence type="ECO:0000256" key="7">
    <source>
        <dbReference type="RuleBase" id="RU363069"/>
    </source>
</evidence>
<evidence type="ECO:0000259" key="8">
    <source>
        <dbReference type="Pfam" id="PF00149"/>
    </source>
</evidence>
<dbReference type="PATRIC" id="fig|1588748.3.peg.603"/>
<keyword evidence="7" id="KW-0235">DNA replication</keyword>
<feature type="domain" description="Nuclease SbcCD subunit D C-terminal" evidence="9">
    <location>
        <begin position="267"/>
        <end position="352"/>
    </location>
</feature>
<reference evidence="11" key="1">
    <citation type="submission" date="2016-01" db="EMBL/GenBank/DDBJ databases">
        <authorList>
            <person name="Mitreva M."/>
            <person name="Pepin K.H."/>
            <person name="Mihindukulasuriya K.A."/>
            <person name="Fulton R."/>
            <person name="Fronick C."/>
            <person name="O'Laughlin M."/>
            <person name="Miner T."/>
            <person name="Herter B."/>
            <person name="Rosa B.A."/>
            <person name="Cordes M."/>
            <person name="Tomlinson C."/>
            <person name="Wollam A."/>
            <person name="Palsikar V.B."/>
            <person name="Mardis E.R."/>
            <person name="Wilson R.K."/>
        </authorList>
    </citation>
    <scope>NUCLEOTIDE SEQUENCE [LARGE SCALE GENOMIC DNA]</scope>
    <source>
        <strain evidence="11">KA00182</strain>
    </source>
</reference>
<dbReference type="Gene3D" id="3.60.21.10">
    <property type="match status" value="1"/>
</dbReference>
<name>A0A134CI71_9FIRM</name>
<accession>A0A134CI71</accession>
<dbReference type="GO" id="GO:0004519">
    <property type="term" value="F:endonuclease activity"/>
    <property type="evidence" value="ECO:0007669"/>
    <property type="project" value="UniProtKB-KW"/>
</dbReference>
<evidence type="ECO:0000313" key="10">
    <source>
        <dbReference type="EMBL" id="KXB91901.1"/>
    </source>
</evidence>
<evidence type="ECO:0000256" key="6">
    <source>
        <dbReference type="ARBA" id="ARBA00022839"/>
    </source>
</evidence>
<comment type="subunit">
    <text evidence="2 7">Heterodimer of SbcC and SbcD.</text>
</comment>
<dbReference type="GO" id="GO:0006310">
    <property type="term" value="P:DNA recombination"/>
    <property type="evidence" value="ECO:0007669"/>
    <property type="project" value="UniProtKB-KW"/>
</dbReference>
<evidence type="ECO:0000259" key="9">
    <source>
        <dbReference type="Pfam" id="PF12320"/>
    </source>
</evidence>
<dbReference type="SUPFAM" id="SSF56300">
    <property type="entry name" value="Metallo-dependent phosphatases"/>
    <property type="match status" value="1"/>
</dbReference>
<evidence type="ECO:0000256" key="1">
    <source>
        <dbReference type="ARBA" id="ARBA00010555"/>
    </source>
</evidence>
<dbReference type="PANTHER" id="PTHR30337:SF0">
    <property type="entry name" value="NUCLEASE SBCCD SUBUNIT D"/>
    <property type="match status" value="1"/>
</dbReference>
<protein>
    <recommendedName>
        <fullName evidence="3 7">Nuclease SbcCD subunit D</fullName>
    </recommendedName>
</protein>
<dbReference type="STRING" id="1588748.HMPREF3182_00640"/>
<dbReference type="Pfam" id="PF12320">
    <property type="entry name" value="SbcD_C"/>
    <property type="match status" value="1"/>
</dbReference>
<dbReference type="InterPro" id="IPR004843">
    <property type="entry name" value="Calcineurin-like_PHP"/>
</dbReference>
<dbReference type="EMBL" id="LSDT01000025">
    <property type="protein sequence ID" value="KXB91901.1"/>
    <property type="molecule type" value="Genomic_DNA"/>
</dbReference>
<keyword evidence="7" id="KW-0255">Endonuclease</keyword>
<dbReference type="InterPro" id="IPR026843">
    <property type="entry name" value="SbcD_C"/>
</dbReference>
<keyword evidence="6 7" id="KW-0269">Exonuclease</keyword>
<evidence type="ECO:0000256" key="5">
    <source>
        <dbReference type="ARBA" id="ARBA00022801"/>
    </source>
</evidence>
<feature type="domain" description="Calcineurin-like phosphoesterase" evidence="8">
    <location>
        <begin position="2"/>
        <end position="104"/>
    </location>
</feature>
<evidence type="ECO:0000256" key="3">
    <source>
        <dbReference type="ARBA" id="ARBA00013365"/>
    </source>
</evidence>
<gene>
    <name evidence="7" type="primary">sbcD</name>
    <name evidence="10" type="ORF">HMPREF3182_00640</name>
</gene>
<proteinExistence type="inferred from homology"/>
<evidence type="ECO:0000256" key="4">
    <source>
        <dbReference type="ARBA" id="ARBA00022722"/>
    </source>
</evidence>
<dbReference type="InterPro" id="IPR029052">
    <property type="entry name" value="Metallo-depent_PP-like"/>
</dbReference>
<evidence type="ECO:0000256" key="2">
    <source>
        <dbReference type="ARBA" id="ARBA00011322"/>
    </source>
</evidence>
<dbReference type="Pfam" id="PF00149">
    <property type="entry name" value="Metallophos"/>
    <property type="match status" value="1"/>
</dbReference>
<organism evidence="10 11">
    <name type="scientific">Megasphaera hutchinsoni</name>
    <dbReference type="NCBI Taxonomy" id="1588748"/>
    <lineage>
        <taxon>Bacteria</taxon>
        <taxon>Bacillati</taxon>
        <taxon>Bacillota</taxon>
        <taxon>Negativicutes</taxon>
        <taxon>Veillonellales</taxon>
        <taxon>Veillonellaceae</taxon>
        <taxon>Megasphaera</taxon>
    </lineage>
</organism>
<comment type="function">
    <text evidence="7">SbcCD cleaves DNA hairpin structures. These structures can inhibit DNA replication and are intermediates in certain DNA recombination reactions. The complex acts as a 3'-&gt;5' double strand exonuclease that can open hairpins. It also has a 5' single-strand endonuclease activity.</text>
</comment>
<dbReference type="InterPro" id="IPR050535">
    <property type="entry name" value="DNA_Repair-Maintenance_Comp"/>
</dbReference>
<comment type="similarity">
    <text evidence="1 7">Belongs to the SbcD family.</text>
</comment>
<dbReference type="PANTHER" id="PTHR30337">
    <property type="entry name" value="COMPONENT OF ATP-DEPENDENT DSDNA EXONUCLEASE"/>
    <property type="match status" value="1"/>
</dbReference>
<keyword evidence="11" id="KW-1185">Reference proteome</keyword>
<keyword evidence="4 7" id="KW-0540">Nuclease</keyword>
<dbReference type="CDD" id="cd00840">
    <property type="entry name" value="MPP_Mre11_N"/>
    <property type="match status" value="1"/>
</dbReference>
<dbReference type="InterPro" id="IPR004593">
    <property type="entry name" value="SbcD"/>
</dbReference>
<comment type="caution">
    <text evidence="10">The sequence shown here is derived from an EMBL/GenBank/DDBJ whole genome shotgun (WGS) entry which is preliminary data.</text>
</comment>
<dbReference type="RefSeq" id="WP_235808635.1">
    <property type="nucleotide sequence ID" value="NZ_KQ960940.1"/>
</dbReference>
<dbReference type="NCBIfam" id="TIGR00619">
    <property type="entry name" value="sbcd"/>
    <property type="match status" value="1"/>
</dbReference>
<keyword evidence="5 7" id="KW-0378">Hydrolase</keyword>
<dbReference type="Proteomes" id="UP000070160">
    <property type="component" value="Unassembled WGS sequence"/>
</dbReference>
<dbReference type="GO" id="GO:0006260">
    <property type="term" value="P:DNA replication"/>
    <property type="evidence" value="ECO:0007669"/>
    <property type="project" value="UniProtKB-KW"/>
</dbReference>
<evidence type="ECO:0000313" key="11">
    <source>
        <dbReference type="Proteomes" id="UP000070160"/>
    </source>
</evidence>
<dbReference type="AlphaFoldDB" id="A0A134CI71"/>
<keyword evidence="7" id="KW-0233">DNA recombination</keyword>
<dbReference type="GO" id="GO:0008408">
    <property type="term" value="F:3'-5' exonuclease activity"/>
    <property type="evidence" value="ECO:0007669"/>
    <property type="project" value="InterPro"/>
</dbReference>
<dbReference type="InterPro" id="IPR041796">
    <property type="entry name" value="Mre11_N"/>
</dbReference>